<keyword evidence="3" id="KW-0326">Glycosidase</keyword>
<feature type="compositionally biased region" description="Low complexity" evidence="1">
    <location>
        <begin position="478"/>
        <end position="490"/>
    </location>
</feature>
<keyword evidence="3" id="KW-0378">Hydrolase</keyword>
<feature type="compositionally biased region" description="Low complexity" evidence="1">
    <location>
        <begin position="504"/>
        <end position="523"/>
    </location>
</feature>
<protein>
    <submittedName>
        <fullName evidence="3">Phosphodiester glycosidase family protein</fullName>
    </submittedName>
</protein>
<feature type="compositionally biased region" description="Basic and acidic residues" evidence="1">
    <location>
        <begin position="384"/>
        <end position="410"/>
    </location>
</feature>
<sequence>MNFSLQTILQWGKLKRLLFIVALLTFLTSSFLFLTGPGGDIRQWLAQTVITTQHRSWAWIFVGAEERDRLVAKMQQDIEDAALEKQDNGLIKISKDTRKNRSVDELIKVEDISGQFWKGKKMTVYDPKTIRVMTPSHSGEGEKISSMVTRTGAVAGVNGGGFDDPEGLGNGFAAIGAVISGGDVIYTDQDGSIAQHIVGFTKNGTLVIGKYNIFELREMGISEAVSFYPRLIANGKPLITSGDGGWGRGPRTAVGQKADGTVIFIVIDGRQSHSVGATLKEVQDLFLEEGVINAGNLDGGASSELVVQGNVLTKPSSRYGERRLPSAFLVYDDPTKAVANRVWDGIDKIDAGGSYDHPDYLREQAELKAKGKLNPPTPAPTPKPETKTETKTTDPKTDTKTETDKPKTDTTKPSTTPSKEPTNSGTTSGIGEPAKPAGSGGTPSPSPTPTTTNPTPTPSPGSGNSNSTGTTPGGTGTTGSSAGAGSTGAPANGGGAAAPPPSTQAPSSSGTSGTSTAPSTKPAETPKSPTLPEVHPEIKTTN</sequence>
<keyword evidence="4" id="KW-1185">Reference proteome</keyword>
<evidence type="ECO:0000313" key="4">
    <source>
        <dbReference type="Proteomes" id="UP000317036"/>
    </source>
</evidence>
<dbReference type="PRINTS" id="PR01217">
    <property type="entry name" value="PRICHEXTENSN"/>
</dbReference>
<gene>
    <name evidence="3" type="ORF">FPZ49_00975</name>
</gene>
<dbReference type="OrthoDB" id="9816453at2"/>
<dbReference type="EMBL" id="VNJI01000001">
    <property type="protein sequence ID" value="TVY11893.1"/>
    <property type="molecule type" value="Genomic_DNA"/>
</dbReference>
<dbReference type="Proteomes" id="UP000317036">
    <property type="component" value="Unassembled WGS sequence"/>
</dbReference>
<dbReference type="PANTHER" id="PTHR40446">
    <property type="entry name" value="N-ACETYLGLUCOSAMINE-1-PHOSPHODIESTER ALPHA-N-ACETYLGLUCOSAMINIDASE"/>
    <property type="match status" value="1"/>
</dbReference>
<dbReference type="AlphaFoldDB" id="A0A559KIC6"/>
<dbReference type="Pfam" id="PF09992">
    <property type="entry name" value="NAGPA"/>
    <property type="match status" value="1"/>
</dbReference>
<dbReference type="PANTHER" id="PTHR40446:SF2">
    <property type="entry name" value="N-ACETYLGLUCOSAMINE-1-PHOSPHODIESTER ALPHA-N-ACETYLGLUCOSAMINIDASE"/>
    <property type="match status" value="1"/>
</dbReference>
<name>A0A559KIC6_9BACL</name>
<reference evidence="3 4" key="1">
    <citation type="submission" date="2019-07" db="EMBL/GenBank/DDBJ databases">
        <authorList>
            <person name="Kim J."/>
        </authorList>
    </citation>
    <scope>NUCLEOTIDE SEQUENCE [LARGE SCALE GENOMIC DNA]</scope>
    <source>
        <strain evidence="3 4">JC52</strain>
    </source>
</reference>
<feature type="region of interest" description="Disordered" evidence="1">
    <location>
        <begin position="367"/>
        <end position="542"/>
    </location>
</feature>
<feature type="domain" description="Phosphodiester glycosidase" evidence="2">
    <location>
        <begin position="152"/>
        <end position="331"/>
    </location>
</feature>
<organism evidence="3 4">
    <name type="scientific">Paenibacillus cremeus</name>
    <dbReference type="NCBI Taxonomy" id="2163881"/>
    <lineage>
        <taxon>Bacteria</taxon>
        <taxon>Bacillati</taxon>
        <taxon>Bacillota</taxon>
        <taxon>Bacilli</taxon>
        <taxon>Bacillales</taxon>
        <taxon>Paenibacillaceae</taxon>
        <taxon>Paenibacillus</taxon>
    </lineage>
</organism>
<dbReference type="InterPro" id="IPR018711">
    <property type="entry name" value="NAGPA"/>
</dbReference>
<feature type="compositionally biased region" description="Low complexity" evidence="1">
    <location>
        <begin position="449"/>
        <end position="470"/>
    </location>
</feature>
<feature type="compositionally biased region" description="Low complexity" evidence="1">
    <location>
        <begin position="411"/>
        <end position="422"/>
    </location>
</feature>
<evidence type="ECO:0000256" key="1">
    <source>
        <dbReference type="SAM" id="MobiDB-lite"/>
    </source>
</evidence>
<accession>A0A559KIC6</accession>
<dbReference type="GO" id="GO:0016798">
    <property type="term" value="F:hydrolase activity, acting on glycosyl bonds"/>
    <property type="evidence" value="ECO:0007669"/>
    <property type="project" value="UniProtKB-KW"/>
</dbReference>
<comment type="caution">
    <text evidence="3">The sequence shown here is derived from an EMBL/GenBank/DDBJ whole genome shotgun (WGS) entry which is preliminary data.</text>
</comment>
<evidence type="ECO:0000313" key="3">
    <source>
        <dbReference type="EMBL" id="TVY11893.1"/>
    </source>
</evidence>
<proteinExistence type="predicted"/>
<evidence type="ECO:0000259" key="2">
    <source>
        <dbReference type="Pfam" id="PF09992"/>
    </source>
</evidence>